<protein>
    <submittedName>
        <fullName evidence="2">Uncharacterized protein</fullName>
    </submittedName>
</protein>
<proteinExistence type="predicted"/>
<accession>A0A9Q4T5G0</accession>
<dbReference type="Proteomes" id="UP000778262">
    <property type="component" value="Unassembled WGS sequence"/>
</dbReference>
<dbReference type="AlphaFoldDB" id="A0A9Q4T5G0"/>
<reference evidence="2" key="1">
    <citation type="submission" date="2018-11" db="EMBL/GenBank/DDBJ databases">
        <title>Genomics analysis of Putative Virulence Factors on Adhesion and Cytotoxicity for Cronobacter spp.</title>
        <authorList>
            <person name="Cui J."/>
        </authorList>
    </citation>
    <scope>NUCLEOTIDE SEQUENCE</scope>
    <source>
        <strain evidence="2">SD69</strain>
    </source>
</reference>
<evidence type="ECO:0000313" key="3">
    <source>
        <dbReference type="Proteomes" id="UP000778262"/>
    </source>
</evidence>
<sequence>MAAHDNRARLPHRGATRYQTACDARDSGSTKRRKGFLRMISCRAPRRFAAVYPDFHAPRRCGAKAAILIIGIM</sequence>
<dbReference type="EMBL" id="RPBY01000005">
    <property type="protein sequence ID" value="NCH88714.1"/>
    <property type="molecule type" value="Genomic_DNA"/>
</dbReference>
<evidence type="ECO:0000256" key="1">
    <source>
        <dbReference type="SAM" id="MobiDB-lite"/>
    </source>
</evidence>
<evidence type="ECO:0000313" key="2">
    <source>
        <dbReference type="EMBL" id="NCH88714.1"/>
    </source>
</evidence>
<feature type="region of interest" description="Disordered" evidence="1">
    <location>
        <begin position="1"/>
        <end position="29"/>
    </location>
</feature>
<organism evidence="2 3">
    <name type="scientific">Cronobacter dublinensis</name>
    <dbReference type="NCBI Taxonomy" id="413497"/>
    <lineage>
        <taxon>Bacteria</taxon>
        <taxon>Pseudomonadati</taxon>
        <taxon>Pseudomonadota</taxon>
        <taxon>Gammaproteobacteria</taxon>
        <taxon>Enterobacterales</taxon>
        <taxon>Enterobacteriaceae</taxon>
        <taxon>Cronobacter</taxon>
    </lineage>
</organism>
<comment type="caution">
    <text evidence="2">The sequence shown here is derived from an EMBL/GenBank/DDBJ whole genome shotgun (WGS) entry which is preliminary data.</text>
</comment>
<name>A0A9Q4T5G0_9ENTR</name>
<gene>
    <name evidence="2" type="ORF">EHJ13_14900</name>
</gene>